<evidence type="ECO:0000313" key="1">
    <source>
        <dbReference type="EMBL" id="KAK3045839.1"/>
    </source>
</evidence>
<name>A0ACC3CWB4_9PEZI</name>
<sequence length="227" mass="24244">PMDTDMVPPAPSLEDHPLAGIHFWAFQAQPSETVANPPIPPAPTDLHPTPPSLLLPSPDQDSTATIATEATTTANYTPKSDPSPTPHATLAARTLIHLANFPPDSEILSSNKSKDAIIRLLLDWKVQQQQHHRLNATNVHIKYPTGPTVLPTLKPGAKAIDCSCVITGRKGKYKDPASGLAYCDLQSYRAVRGLARGEEGRWSVLLGAFVGDGVAARGVPEGFASRV</sequence>
<comment type="caution">
    <text evidence="1">The sequence shown here is derived from an EMBL/GenBank/DDBJ whole genome shotgun (WGS) entry which is preliminary data.</text>
</comment>
<dbReference type="Proteomes" id="UP001186974">
    <property type="component" value="Unassembled WGS sequence"/>
</dbReference>
<protein>
    <submittedName>
        <fullName evidence="1">Uncharacterized protein</fullName>
    </submittedName>
</protein>
<dbReference type="EMBL" id="JAWDJW010010540">
    <property type="protein sequence ID" value="KAK3045839.1"/>
    <property type="molecule type" value="Genomic_DNA"/>
</dbReference>
<evidence type="ECO:0000313" key="2">
    <source>
        <dbReference type="Proteomes" id="UP001186974"/>
    </source>
</evidence>
<proteinExistence type="predicted"/>
<reference evidence="1" key="1">
    <citation type="submission" date="2024-09" db="EMBL/GenBank/DDBJ databases">
        <title>Black Yeasts Isolated from many extreme environments.</title>
        <authorList>
            <person name="Coleine C."/>
            <person name="Stajich J.E."/>
            <person name="Selbmann L."/>
        </authorList>
    </citation>
    <scope>NUCLEOTIDE SEQUENCE</scope>
    <source>
        <strain evidence="1">CCFEE 5737</strain>
    </source>
</reference>
<gene>
    <name evidence="1" type="ORF">LTS18_013566</name>
</gene>
<accession>A0ACC3CWB4</accession>
<feature type="non-terminal residue" evidence="1">
    <location>
        <position position="1"/>
    </location>
</feature>
<keyword evidence="2" id="KW-1185">Reference proteome</keyword>
<organism evidence="1 2">
    <name type="scientific">Coniosporium uncinatum</name>
    <dbReference type="NCBI Taxonomy" id="93489"/>
    <lineage>
        <taxon>Eukaryota</taxon>
        <taxon>Fungi</taxon>
        <taxon>Dikarya</taxon>
        <taxon>Ascomycota</taxon>
        <taxon>Pezizomycotina</taxon>
        <taxon>Dothideomycetes</taxon>
        <taxon>Dothideomycetes incertae sedis</taxon>
        <taxon>Coniosporium</taxon>
    </lineage>
</organism>